<dbReference type="VEuPathDB" id="FungiDB:LEMA_P001740.1"/>
<gene>
    <name evidence="2" type="ORF">LEMA_P001740.1</name>
</gene>
<dbReference type="AlphaFoldDB" id="E5ADU8"/>
<accession>E5ADU8</accession>
<dbReference type="HOGENOM" id="CLU_1865472_0_0_1"/>
<feature type="region of interest" description="Disordered" evidence="1">
    <location>
        <begin position="30"/>
        <end position="50"/>
    </location>
</feature>
<reference evidence="3" key="1">
    <citation type="journal article" date="2011" name="Nat. Commun.">
        <title>Effector diversification within compartments of the Leptosphaeria maculans genome affected by Repeat-Induced Point mutations.</title>
        <authorList>
            <person name="Rouxel T."/>
            <person name="Grandaubert J."/>
            <person name="Hane J.K."/>
            <person name="Hoede C."/>
            <person name="van de Wouw A.P."/>
            <person name="Couloux A."/>
            <person name="Dominguez V."/>
            <person name="Anthouard V."/>
            <person name="Bally P."/>
            <person name="Bourras S."/>
            <person name="Cozijnsen A.J."/>
            <person name="Ciuffetti L.M."/>
            <person name="Degrave A."/>
            <person name="Dilmaghani A."/>
            <person name="Duret L."/>
            <person name="Fudal I."/>
            <person name="Goodwin S.B."/>
            <person name="Gout L."/>
            <person name="Glaser N."/>
            <person name="Linglin J."/>
            <person name="Kema G.H.J."/>
            <person name="Lapalu N."/>
            <person name="Lawrence C.B."/>
            <person name="May K."/>
            <person name="Meyer M."/>
            <person name="Ollivier B."/>
            <person name="Poulain J."/>
            <person name="Schoch C.L."/>
            <person name="Simon A."/>
            <person name="Spatafora J.W."/>
            <person name="Stachowiak A."/>
            <person name="Turgeon B.G."/>
            <person name="Tyler B.M."/>
            <person name="Vincent D."/>
            <person name="Weissenbach J."/>
            <person name="Amselem J."/>
            <person name="Quesneville H."/>
            <person name="Oliver R.P."/>
            <person name="Wincker P."/>
            <person name="Balesdent M.-H."/>
            <person name="Howlett B.J."/>
        </authorList>
    </citation>
    <scope>NUCLEOTIDE SEQUENCE [LARGE SCALE GENOMIC DNA]</scope>
    <source>
        <strain evidence="3">JN3 / isolate v23.1.3 / race Av1-4-5-6-7-8</strain>
    </source>
</reference>
<protein>
    <submittedName>
        <fullName evidence="2">Predicted protein</fullName>
    </submittedName>
</protein>
<sequence>MLETDAKPSSKSTSKSTVFACAAMYPHRSRPPSTVELPMQTGEKPQPWPVRSWPVAALRGKFLSLAPRITDDCAAQRAWGYWQAWSPPAIPSRPRHPPTTGAGPCSLFNHTKSQESVLAVHFPKAQGVGMGMGFPGI</sequence>
<keyword evidence="3" id="KW-1185">Reference proteome</keyword>
<dbReference type="Proteomes" id="UP000002668">
    <property type="component" value="Genome"/>
</dbReference>
<proteinExistence type="predicted"/>
<evidence type="ECO:0000313" key="2">
    <source>
        <dbReference type="EMBL" id="CBY01387.1"/>
    </source>
</evidence>
<name>E5ADU8_LEPMJ</name>
<evidence type="ECO:0000256" key="1">
    <source>
        <dbReference type="SAM" id="MobiDB-lite"/>
    </source>
</evidence>
<dbReference type="EMBL" id="FP929139">
    <property type="protein sequence ID" value="CBY01387.1"/>
    <property type="molecule type" value="Genomic_DNA"/>
</dbReference>
<dbReference type="InParanoid" id="E5ADU8"/>
<organism evidence="2 3">
    <name type="scientific">Leptosphaeria maculans (strain JN3 / isolate v23.1.3 / race Av1-4-5-6-7-8)</name>
    <name type="common">Blackleg fungus</name>
    <name type="synonym">Phoma lingam</name>
    <dbReference type="NCBI Taxonomy" id="985895"/>
    <lineage>
        <taxon>Eukaryota</taxon>
        <taxon>Fungi</taxon>
        <taxon>Dikarya</taxon>
        <taxon>Ascomycota</taxon>
        <taxon>Pezizomycotina</taxon>
        <taxon>Dothideomycetes</taxon>
        <taxon>Pleosporomycetidae</taxon>
        <taxon>Pleosporales</taxon>
        <taxon>Pleosporineae</taxon>
        <taxon>Leptosphaeriaceae</taxon>
        <taxon>Plenodomus</taxon>
        <taxon>Plenodomus lingam/Leptosphaeria maculans species complex</taxon>
    </lineage>
</organism>
<evidence type="ECO:0000313" key="3">
    <source>
        <dbReference type="Proteomes" id="UP000002668"/>
    </source>
</evidence>
<dbReference type="GeneID" id="13289452"/>